<evidence type="ECO:0000313" key="16">
    <source>
        <dbReference type="EMBL" id="RKN86582.1"/>
    </source>
</evidence>
<evidence type="ECO:0000256" key="6">
    <source>
        <dbReference type="ARBA" id="ARBA00022679"/>
    </source>
</evidence>
<dbReference type="AlphaFoldDB" id="A0A3B0CN31"/>
<comment type="catalytic activity">
    <reaction evidence="1">
        <text>ATP + protein L-histidine = ADP + protein N-phospho-L-histidine.</text>
        <dbReference type="EC" id="2.7.13.3"/>
    </reaction>
</comment>
<keyword evidence="9" id="KW-0067">ATP-binding</keyword>
<organism evidence="16 17">
    <name type="scientific">Paenibacillus ginsengarvi</name>
    <dbReference type="NCBI Taxonomy" id="400777"/>
    <lineage>
        <taxon>Bacteria</taxon>
        <taxon>Bacillati</taxon>
        <taxon>Bacillota</taxon>
        <taxon>Bacilli</taxon>
        <taxon>Bacillales</taxon>
        <taxon>Paenibacillaceae</taxon>
        <taxon>Paenibacillus</taxon>
    </lineage>
</organism>
<evidence type="ECO:0000256" key="8">
    <source>
        <dbReference type="ARBA" id="ARBA00022777"/>
    </source>
</evidence>
<dbReference type="CDD" id="cd06225">
    <property type="entry name" value="HAMP"/>
    <property type="match status" value="1"/>
</dbReference>
<dbReference type="InterPro" id="IPR050640">
    <property type="entry name" value="Bact_2-comp_sensor_kinase"/>
</dbReference>
<keyword evidence="7" id="KW-0547">Nucleotide-binding</keyword>
<keyword evidence="6" id="KW-0808">Transferase</keyword>
<feature type="transmembrane region" description="Helical" evidence="13">
    <location>
        <begin position="289"/>
        <end position="312"/>
    </location>
</feature>
<evidence type="ECO:0000256" key="11">
    <source>
        <dbReference type="ARBA" id="ARBA00023136"/>
    </source>
</evidence>
<dbReference type="PANTHER" id="PTHR34220">
    <property type="entry name" value="SENSOR HISTIDINE KINASE YPDA"/>
    <property type="match status" value="1"/>
</dbReference>
<protein>
    <recommendedName>
        <fullName evidence="3">histidine kinase</fullName>
        <ecNumber evidence="3">2.7.13.3</ecNumber>
    </recommendedName>
</protein>
<dbReference type="PANTHER" id="PTHR34220:SF7">
    <property type="entry name" value="SENSOR HISTIDINE KINASE YPDA"/>
    <property type="match status" value="1"/>
</dbReference>
<sequence length="581" mass="66185">MKRLFAWLGSQPFRSFQLRLFIYLFLIGSIPVFGALSLFYVHSSERSDEEWRATVVAKHDQVQRRLDKELRELEYLYRSWMQNEYVAQLIMMNRDGRLLNETAFRSVKESIGSMAMVQMEYRKFVTDICFTIEEAGSFCTNGNPFDYEEQELRKPANRSDFIIRVQGHKGIGWVGPLYDPANLVIVGSIEIVFDMPRLLGEIRSDHALSDLVLWDTAGDSILFESGRRDTATSPGSSLFLAEKEPFLRSESNVFLSQRPVSVPGQTWMTYLESPNTDIRSLKSTLKNTILVFCTILVVVSIVSSFIFSTLFSRPLRKLRQLMKRAESGDLKAYWMSGSIREIDELGNGYNQMLNRLEETIKQAKLEESLKKEAEIEALQYQLNPHFLYNTLNTIKWVAKIHQTPQISDAVSALVRLLQASLGKKGDFLTLKQEVGLIRDYMAIQTFRYGDTVRMFLDIDPIASICLVPKMILQPLVENALIHGLENSAKGGEITIKAWLDRDMLMLEVQDNGKGMAPPEAGEEALPPGKSAKERMSGIGLNNIRDKIKLYYGPDYKMHIFSKPNAGTTVRLSLPIHRSEES</sequence>
<evidence type="ECO:0000256" key="5">
    <source>
        <dbReference type="ARBA" id="ARBA00022553"/>
    </source>
</evidence>
<keyword evidence="13" id="KW-1133">Transmembrane helix</keyword>
<comment type="subcellular location">
    <subcellularLocation>
        <location evidence="2">Cell membrane</location>
        <topology evidence="2">Multi-pass membrane protein</topology>
    </subcellularLocation>
</comment>
<dbReference type="RefSeq" id="WP_120745288.1">
    <property type="nucleotide sequence ID" value="NZ_RBAH01000001.1"/>
</dbReference>
<evidence type="ECO:0000256" key="12">
    <source>
        <dbReference type="SAM" id="Coils"/>
    </source>
</evidence>
<dbReference type="EMBL" id="RBAH01000001">
    <property type="protein sequence ID" value="RKN86582.1"/>
    <property type="molecule type" value="Genomic_DNA"/>
</dbReference>
<dbReference type="Gene3D" id="6.10.340.10">
    <property type="match status" value="1"/>
</dbReference>
<evidence type="ECO:0000256" key="13">
    <source>
        <dbReference type="SAM" id="Phobius"/>
    </source>
</evidence>
<keyword evidence="10" id="KW-0902">Two-component regulatory system</keyword>
<gene>
    <name evidence="16" type="ORF">D7M11_01040</name>
</gene>
<dbReference type="OrthoDB" id="9776552at2"/>
<keyword evidence="4" id="KW-1003">Cell membrane</keyword>
<dbReference type="Pfam" id="PF02518">
    <property type="entry name" value="HATPase_c"/>
    <property type="match status" value="1"/>
</dbReference>
<feature type="domain" description="HAMP" evidence="15">
    <location>
        <begin position="309"/>
        <end position="361"/>
    </location>
</feature>
<feature type="domain" description="Histidine kinase" evidence="14">
    <location>
        <begin position="472"/>
        <end position="577"/>
    </location>
</feature>
<evidence type="ECO:0000256" key="9">
    <source>
        <dbReference type="ARBA" id="ARBA00022840"/>
    </source>
</evidence>
<evidence type="ECO:0000313" key="17">
    <source>
        <dbReference type="Proteomes" id="UP000282311"/>
    </source>
</evidence>
<dbReference type="PROSITE" id="PS50109">
    <property type="entry name" value="HIS_KIN"/>
    <property type="match status" value="1"/>
</dbReference>
<dbReference type="Pfam" id="PF06580">
    <property type="entry name" value="His_kinase"/>
    <property type="match status" value="1"/>
</dbReference>
<dbReference type="InterPro" id="IPR005467">
    <property type="entry name" value="His_kinase_dom"/>
</dbReference>
<evidence type="ECO:0000256" key="3">
    <source>
        <dbReference type="ARBA" id="ARBA00012438"/>
    </source>
</evidence>
<dbReference type="EC" id="2.7.13.3" evidence="3"/>
<reference evidence="16 17" key="1">
    <citation type="journal article" date="2007" name="Int. J. Syst. Evol. Microbiol.">
        <title>Paenibacillus ginsengarvi sp. nov., isolated from soil from ginseng cultivation.</title>
        <authorList>
            <person name="Yoon M.H."/>
            <person name="Ten L.N."/>
            <person name="Im W.T."/>
        </authorList>
    </citation>
    <scope>NUCLEOTIDE SEQUENCE [LARGE SCALE GENOMIC DNA]</scope>
    <source>
        <strain evidence="16 17">KCTC 13059</strain>
    </source>
</reference>
<keyword evidence="17" id="KW-1185">Reference proteome</keyword>
<dbReference type="PROSITE" id="PS50885">
    <property type="entry name" value="HAMP"/>
    <property type="match status" value="1"/>
</dbReference>
<dbReference type="InterPro" id="IPR004358">
    <property type="entry name" value="Sig_transdc_His_kin-like_C"/>
</dbReference>
<evidence type="ECO:0000256" key="2">
    <source>
        <dbReference type="ARBA" id="ARBA00004651"/>
    </source>
</evidence>
<evidence type="ECO:0000259" key="14">
    <source>
        <dbReference type="PROSITE" id="PS50109"/>
    </source>
</evidence>
<dbReference type="Gene3D" id="3.30.565.10">
    <property type="entry name" value="Histidine kinase-like ATPase, C-terminal domain"/>
    <property type="match status" value="1"/>
</dbReference>
<proteinExistence type="predicted"/>
<keyword evidence="12" id="KW-0175">Coiled coil</keyword>
<accession>A0A3B0CN31</accession>
<evidence type="ECO:0000259" key="15">
    <source>
        <dbReference type="PROSITE" id="PS50885"/>
    </source>
</evidence>
<feature type="transmembrane region" description="Helical" evidence="13">
    <location>
        <begin position="20"/>
        <end position="41"/>
    </location>
</feature>
<dbReference type="GO" id="GO:0005886">
    <property type="term" value="C:plasma membrane"/>
    <property type="evidence" value="ECO:0007669"/>
    <property type="project" value="UniProtKB-SubCell"/>
</dbReference>
<dbReference type="Pfam" id="PF00672">
    <property type="entry name" value="HAMP"/>
    <property type="match status" value="1"/>
</dbReference>
<evidence type="ECO:0000256" key="4">
    <source>
        <dbReference type="ARBA" id="ARBA00022475"/>
    </source>
</evidence>
<dbReference type="GO" id="GO:0000155">
    <property type="term" value="F:phosphorelay sensor kinase activity"/>
    <property type="evidence" value="ECO:0007669"/>
    <property type="project" value="InterPro"/>
</dbReference>
<evidence type="ECO:0000256" key="1">
    <source>
        <dbReference type="ARBA" id="ARBA00000085"/>
    </source>
</evidence>
<keyword evidence="11 13" id="KW-0472">Membrane</keyword>
<dbReference type="GO" id="GO:0005524">
    <property type="term" value="F:ATP binding"/>
    <property type="evidence" value="ECO:0007669"/>
    <property type="project" value="UniProtKB-KW"/>
</dbReference>
<keyword evidence="8 16" id="KW-0418">Kinase</keyword>
<dbReference type="InterPro" id="IPR003594">
    <property type="entry name" value="HATPase_dom"/>
</dbReference>
<dbReference type="InterPro" id="IPR036890">
    <property type="entry name" value="HATPase_C_sf"/>
</dbReference>
<name>A0A3B0CN31_9BACL</name>
<feature type="coiled-coil region" evidence="12">
    <location>
        <begin position="346"/>
        <end position="376"/>
    </location>
</feature>
<dbReference type="SUPFAM" id="SSF158472">
    <property type="entry name" value="HAMP domain-like"/>
    <property type="match status" value="1"/>
</dbReference>
<evidence type="ECO:0000256" key="7">
    <source>
        <dbReference type="ARBA" id="ARBA00022741"/>
    </source>
</evidence>
<dbReference type="InterPro" id="IPR010559">
    <property type="entry name" value="Sig_transdc_His_kin_internal"/>
</dbReference>
<keyword evidence="5" id="KW-0597">Phosphoprotein</keyword>
<dbReference type="SUPFAM" id="SSF55874">
    <property type="entry name" value="ATPase domain of HSP90 chaperone/DNA topoisomerase II/histidine kinase"/>
    <property type="match status" value="1"/>
</dbReference>
<evidence type="ECO:0000256" key="10">
    <source>
        <dbReference type="ARBA" id="ARBA00023012"/>
    </source>
</evidence>
<dbReference type="InterPro" id="IPR003660">
    <property type="entry name" value="HAMP_dom"/>
</dbReference>
<keyword evidence="13" id="KW-0812">Transmembrane</keyword>
<dbReference type="SMART" id="SM00387">
    <property type="entry name" value="HATPase_c"/>
    <property type="match status" value="1"/>
</dbReference>
<dbReference type="Proteomes" id="UP000282311">
    <property type="component" value="Unassembled WGS sequence"/>
</dbReference>
<comment type="caution">
    <text evidence="16">The sequence shown here is derived from an EMBL/GenBank/DDBJ whole genome shotgun (WGS) entry which is preliminary data.</text>
</comment>
<dbReference type="SMART" id="SM00304">
    <property type="entry name" value="HAMP"/>
    <property type="match status" value="1"/>
</dbReference>
<dbReference type="PRINTS" id="PR00344">
    <property type="entry name" value="BCTRLSENSOR"/>
</dbReference>